<accession>A0ACC5RFV8</accession>
<sequence>MAVAEATSQGAGPKVSSLTGLDMSHIKLCPAIAFNQIIGGRYKLHILCVLNRGASRYGEIGRSLLHGGLGRPIAPRILSRELRQLEERGLISGAVLSVVPRRVEYRLTERGRAMLPILAEIIRWGASGAHEEMMIRTKG</sequence>
<evidence type="ECO:0000313" key="2">
    <source>
        <dbReference type="Proteomes" id="UP000616151"/>
    </source>
</evidence>
<comment type="caution">
    <text evidence="1">The sequence shown here is derived from an EMBL/GenBank/DDBJ whole genome shotgun (WGS) entry which is preliminary data.</text>
</comment>
<organism evidence="1 2">
    <name type="scientific">Taklimakanibacter albus</name>
    <dbReference type="NCBI Taxonomy" id="2800327"/>
    <lineage>
        <taxon>Bacteria</taxon>
        <taxon>Pseudomonadati</taxon>
        <taxon>Pseudomonadota</taxon>
        <taxon>Alphaproteobacteria</taxon>
        <taxon>Hyphomicrobiales</taxon>
        <taxon>Aestuariivirgaceae</taxon>
        <taxon>Taklimakanibacter</taxon>
    </lineage>
</organism>
<keyword evidence="2" id="KW-1185">Reference proteome</keyword>
<protein>
    <submittedName>
        <fullName evidence="1">Helix-turn-helix transcriptional regulator</fullName>
    </submittedName>
</protein>
<gene>
    <name evidence="1" type="ORF">JHL16_34290</name>
</gene>
<dbReference type="Proteomes" id="UP000616151">
    <property type="component" value="Unassembled WGS sequence"/>
</dbReference>
<proteinExistence type="predicted"/>
<reference evidence="1" key="1">
    <citation type="submission" date="2021-01" db="EMBL/GenBank/DDBJ databases">
        <authorList>
            <person name="Sun Q."/>
        </authorList>
    </citation>
    <scope>NUCLEOTIDE SEQUENCE</scope>
    <source>
        <strain evidence="1">YIM B02566</strain>
    </source>
</reference>
<evidence type="ECO:0000313" key="1">
    <source>
        <dbReference type="EMBL" id="MBK1871487.1"/>
    </source>
</evidence>
<dbReference type="EMBL" id="JAENHL010000008">
    <property type="protein sequence ID" value="MBK1871487.1"/>
    <property type="molecule type" value="Genomic_DNA"/>
</dbReference>
<name>A0ACC5RFV8_9HYPH</name>